<proteinExistence type="predicted"/>
<name>U3CEV9_9VIBR</name>
<keyword evidence="2" id="KW-1185">Reference proteome</keyword>
<dbReference type="Proteomes" id="UP000016562">
    <property type="component" value="Unassembled WGS sequence"/>
</dbReference>
<dbReference type="RefSeq" id="WP_021713503.1">
    <property type="nucleotide sequence ID" value="NZ_BATM01000020.1"/>
</dbReference>
<dbReference type="STRING" id="1219080.VEZ01S_20_00660"/>
<dbReference type="SUPFAM" id="SSF49899">
    <property type="entry name" value="Concanavalin A-like lectins/glucanases"/>
    <property type="match status" value="1"/>
</dbReference>
<sequence>MKISKSVIAVAVSSVLLFGCDFDVSPESSAAGAGNGSTGGGVVVPDPGHSVANKLVQITDTSTTDTGELRLKLADGSTDAAVSSIAKGKLTVDLTYINDDPNQVDDGDGNNAYITLFGGDGTSNSNLVGEIAFNTNADSGDVYYRTDQGKPDLSSASVASFTPGEKLAVEMTWGDGEYTLTLNGTKVGTYPCSAEKGPVQVIALKMGDNSHTTPYKLLVDNFKVFNVTDAGDETVFTDDFEGHIVGQDLSANPYNSNSNEAVVIGEGDSDNGATDGGNTGGATGSLADDFESYTVGTLISKASTAWTTNNIVADATGTTTAEVSNVVANGGSQSLMLKDGSNTTKPFAIREFKAAAPSGSVSIDAYFSSANTKSTYINVGVGKANADRYFELKQTSNKLEYEAGDTDVKIADITPDTWYTVNLSWTQDGTFSVSLNGQVVKSGIKQSTTGLGAGNIPTQLTLYTGDNSSNVNTAYFDNLKSDLF</sequence>
<accession>U3CEV9</accession>
<comment type="caution">
    <text evidence="1">The sequence shown here is derived from an EMBL/GenBank/DDBJ whole genome shotgun (WGS) entry which is preliminary data.</text>
</comment>
<dbReference type="Gene3D" id="2.60.120.200">
    <property type="match status" value="1"/>
</dbReference>
<dbReference type="eggNOG" id="ENOG5031MJ4">
    <property type="taxonomic scope" value="Bacteria"/>
</dbReference>
<protein>
    <submittedName>
        <fullName evidence="1">Uncharacterized protein</fullName>
    </submittedName>
</protein>
<reference evidence="1 2" key="1">
    <citation type="submission" date="2013-09" db="EMBL/GenBank/DDBJ databases">
        <title>Whole genome shotgun sequence of Vibrio ezurae NBRC 102218.</title>
        <authorList>
            <person name="Yoshida I."/>
            <person name="Hosoyama A."/>
            <person name="Numata M."/>
            <person name="Hashimoto M."/>
            <person name="Hosoyama Y."/>
            <person name="Tsuchikane K."/>
            <person name="Noguchi M."/>
            <person name="Hirakata S."/>
            <person name="Ichikawa N."/>
            <person name="Ohji S."/>
            <person name="Yamazoe A."/>
            <person name="Fujita N."/>
        </authorList>
    </citation>
    <scope>NUCLEOTIDE SEQUENCE [LARGE SCALE GENOMIC DNA]</scope>
    <source>
        <strain evidence="1 2">NBRC 102218</strain>
    </source>
</reference>
<dbReference type="InterPro" id="IPR013320">
    <property type="entry name" value="ConA-like_dom_sf"/>
</dbReference>
<dbReference type="EMBL" id="BATM01000020">
    <property type="protein sequence ID" value="GAD79794.1"/>
    <property type="molecule type" value="Genomic_DNA"/>
</dbReference>
<gene>
    <name evidence="1" type="ORF">VEZ01S_20_00660</name>
</gene>
<organism evidence="1 2">
    <name type="scientific">Vibrio ezurae NBRC 102218</name>
    <dbReference type="NCBI Taxonomy" id="1219080"/>
    <lineage>
        <taxon>Bacteria</taxon>
        <taxon>Pseudomonadati</taxon>
        <taxon>Pseudomonadota</taxon>
        <taxon>Gammaproteobacteria</taxon>
        <taxon>Vibrionales</taxon>
        <taxon>Vibrionaceae</taxon>
        <taxon>Vibrio</taxon>
    </lineage>
</organism>
<evidence type="ECO:0000313" key="1">
    <source>
        <dbReference type="EMBL" id="GAD79794.1"/>
    </source>
</evidence>
<dbReference type="PROSITE" id="PS51257">
    <property type="entry name" value="PROKAR_LIPOPROTEIN"/>
    <property type="match status" value="1"/>
</dbReference>
<evidence type="ECO:0000313" key="2">
    <source>
        <dbReference type="Proteomes" id="UP000016562"/>
    </source>
</evidence>
<dbReference type="OrthoDB" id="5906343at2"/>
<dbReference type="AlphaFoldDB" id="U3CEV9"/>